<comment type="catalytic activity">
    <reaction evidence="7 8">
        <text>O-phospho-L-threonyl-[protein] + H2O = L-threonyl-[protein] + phosphate</text>
        <dbReference type="Rhea" id="RHEA:47004"/>
        <dbReference type="Rhea" id="RHEA-COMP:11060"/>
        <dbReference type="Rhea" id="RHEA-COMP:11605"/>
        <dbReference type="ChEBI" id="CHEBI:15377"/>
        <dbReference type="ChEBI" id="CHEBI:30013"/>
        <dbReference type="ChEBI" id="CHEBI:43474"/>
        <dbReference type="ChEBI" id="CHEBI:61977"/>
        <dbReference type="EC" id="3.1.3.16"/>
    </reaction>
</comment>
<evidence type="ECO:0000256" key="8">
    <source>
        <dbReference type="RuleBase" id="RU004273"/>
    </source>
</evidence>
<dbReference type="InterPro" id="IPR029052">
    <property type="entry name" value="Metallo-depent_PP-like"/>
</dbReference>
<organism evidence="10 11">
    <name type="scientific">Aureococcus anophagefferens virus</name>
    <dbReference type="NCBI Taxonomy" id="1474867"/>
    <lineage>
        <taxon>Viruses</taxon>
        <taxon>Varidnaviria</taxon>
        <taxon>Bamfordvirae</taxon>
        <taxon>Nucleocytoviricota</taxon>
        <taxon>Megaviricetes</taxon>
        <taxon>Imitervirales</taxon>
        <taxon>Schizomimiviridae</taxon>
        <taxon>Kratosvirus</taxon>
        <taxon>Kratosvirus quantuckense</taxon>
    </lineage>
</organism>
<keyword evidence="5" id="KW-0464">Manganese</keyword>
<reference evidence="10 11" key="1">
    <citation type="journal article" date="2014" name="Virology">
        <title>Genome of brown tide virus (AaV), the little giant of the Megaviridae, elucidates NCLDV genome expansion and host-virus coevolution.</title>
        <authorList>
            <person name="Moniruzzaman M."/>
            <person name="LeCleir G.R."/>
            <person name="Brown C.M."/>
            <person name="Gobler C.J."/>
            <person name="Bidle K.D."/>
            <person name="Wilson W.H."/>
            <person name="Wilhelm S.W."/>
        </authorList>
    </citation>
    <scope>NUCLEOTIDE SEQUENCE [LARGE SCALE GENOMIC DNA]</scope>
    <source>
        <strain evidence="10">BtV-01</strain>
    </source>
</reference>
<dbReference type="EC" id="3.1.3.16" evidence="8"/>
<evidence type="ECO:0000259" key="9">
    <source>
        <dbReference type="PROSITE" id="PS00125"/>
    </source>
</evidence>
<evidence type="ECO:0000313" key="10">
    <source>
        <dbReference type="EMBL" id="AII17127.1"/>
    </source>
</evidence>
<evidence type="ECO:0000256" key="3">
    <source>
        <dbReference type="ARBA" id="ARBA00022801"/>
    </source>
</evidence>
<dbReference type="GO" id="GO:0046872">
    <property type="term" value="F:metal ion binding"/>
    <property type="evidence" value="ECO:0007669"/>
    <property type="project" value="UniProtKB-KW"/>
</dbReference>
<dbReference type="PANTHER" id="PTHR11668:SF300">
    <property type="entry name" value="SERINE_THREONINE-PROTEIN PHOSPHATASE"/>
    <property type="match status" value="1"/>
</dbReference>
<dbReference type="FunFam" id="3.60.21.10:FF:000212">
    <property type="entry name" value="Serine/threonine-protein phosphatase"/>
    <property type="match status" value="1"/>
</dbReference>
<dbReference type="SMART" id="SM00156">
    <property type="entry name" value="PP2Ac"/>
    <property type="match status" value="1"/>
</dbReference>
<dbReference type="PANTHER" id="PTHR11668">
    <property type="entry name" value="SERINE/THREONINE PROTEIN PHOSPHATASE"/>
    <property type="match status" value="1"/>
</dbReference>
<dbReference type="InterPro" id="IPR050341">
    <property type="entry name" value="PP1_catalytic_subunit"/>
</dbReference>
<keyword evidence="2" id="KW-0479">Metal-binding</keyword>
<evidence type="ECO:0000256" key="6">
    <source>
        <dbReference type="ARBA" id="ARBA00047761"/>
    </source>
</evidence>
<dbReference type="GO" id="GO:0004722">
    <property type="term" value="F:protein serine/threonine phosphatase activity"/>
    <property type="evidence" value="ECO:0007669"/>
    <property type="project" value="UniProtKB-EC"/>
</dbReference>
<proteinExistence type="inferred from homology"/>
<evidence type="ECO:0000256" key="2">
    <source>
        <dbReference type="ARBA" id="ARBA00022723"/>
    </source>
</evidence>
<gene>
    <name evidence="10" type="ORF">AaV_178</name>
</gene>
<name>A0A076FH86_9VIRU</name>
<keyword evidence="4" id="KW-0904">Protein phosphatase</keyword>
<accession>A0A076FH86</accession>
<dbReference type="OrthoDB" id="22132at10239"/>
<protein>
    <recommendedName>
        <fullName evidence="8">Serine/threonine-protein phosphatase</fullName>
        <ecNumber evidence="8">3.1.3.16</ecNumber>
    </recommendedName>
</protein>
<evidence type="ECO:0000256" key="1">
    <source>
        <dbReference type="ARBA" id="ARBA00001936"/>
    </source>
</evidence>
<dbReference type="InterPro" id="IPR004843">
    <property type="entry name" value="Calcineurin-like_PHP"/>
</dbReference>
<evidence type="ECO:0000313" key="11">
    <source>
        <dbReference type="Proteomes" id="UP000028667"/>
    </source>
</evidence>
<dbReference type="Proteomes" id="UP000028667">
    <property type="component" value="Segment"/>
</dbReference>
<evidence type="ECO:0000256" key="7">
    <source>
        <dbReference type="ARBA" id="ARBA00048336"/>
    </source>
</evidence>
<comment type="cofactor">
    <cofactor evidence="1">
        <name>Mn(2+)</name>
        <dbReference type="ChEBI" id="CHEBI:29035"/>
    </cofactor>
</comment>
<comment type="catalytic activity">
    <reaction evidence="6">
        <text>O-phospho-L-seryl-[protein] + H2O = L-seryl-[protein] + phosphate</text>
        <dbReference type="Rhea" id="RHEA:20629"/>
        <dbReference type="Rhea" id="RHEA-COMP:9863"/>
        <dbReference type="Rhea" id="RHEA-COMP:11604"/>
        <dbReference type="ChEBI" id="CHEBI:15377"/>
        <dbReference type="ChEBI" id="CHEBI:29999"/>
        <dbReference type="ChEBI" id="CHEBI:43474"/>
        <dbReference type="ChEBI" id="CHEBI:83421"/>
        <dbReference type="EC" id="3.1.3.16"/>
    </reaction>
</comment>
<evidence type="ECO:0000256" key="4">
    <source>
        <dbReference type="ARBA" id="ARBA00022912"/>
    </source>
</evidence>
<dbReference type="GeneID" id="20041718"/>
<dbReference type="RefSeq" id="YP_009052252.1">
    <property type="nucleotide sequence ID" value="NC_024697.1"/>
</dbReference>
<dbReference type="Pfam" id="PF00149">
    <property type="entry name" value="Metallophos"/>
    <property type="match status" value="1"/>
</dbReference>
<dbReference type="EMBL" id="KJ645900">
    <property type="protein sequence ID" value="AII17127.1"/>
    <property type="molecule type" value="Genomic_DNA"/>
</dbReference>
<dbReference type="PROSITE" id="PS00125">
    <property type="entry name" value="SER_THR_PHOSPHATASE"/>
    <property type="match status" value="1"/>
</dbReference>
<comment type="similarity">
    <text evidence="8">Belongs to the PPP phosphatase family.</text>
</comment>
<dbReference type="KEGG" id="vg:20041718"/>
<dbReference type="PRINTS" id="PR00114">
    <property type="entry name" value="STPHPHTASE"/>
</dbReference>
<dbReference type="SUPFAM" id="SSF56300">
    <property type="entry name" value="Metallo-dependent phosphatases"/>
    <property type="match status" value="1"/>
</dbReference>
<sequence length="299" mass="34302">MTDIENYTKKLLLILEKNNNNSGLPIPLDSLNWVLRQSRTIFMSEPMLIKTTSPIKVVGDLHGQFSDLLNIFKKLDNPSNQNKYIFLGDYVDRGVKSLETILLLFCYKILLRNNIILLRGNHECADISRDYGFYDECKRRGSIKIWKSFIDVFDTMSIAATIGITIDNPLAFCVHGGITEDINKLEDINRIKKPIDIPDKGLVCDLLWADPSHDIDYYSESERGCSYKFGLRALTNFLKKIGVELVIRAHEVVEDGYELFFNRKLVTVFSAPNYANEFDNAGGVMIINKDFRCSFEIFR</sequence>
<dbReference type="InterPro" id="IPR006186">
    <property type="entry name" value="Ser/Thr-sp_prot-phosphatase"/>
</dbReference>
<feature type="domain" description="Serine/threonine specific protein phosphatases" evidence="9">
    <location>
        <begin position="118"/>
        <end position="123"/>
    </location>
</feature>
<evidence type="ECO:0000256" key="5">
    <source>
        <dbReference type="ARBA" id="ARBA00023211"/>
    </source>
</evidence>
<keyword evidence="3 8" id="KW-0378">Hydrolase</keyword>
<keyword evidence="11" id="KW-1185">Reference proteome</keyword>
<dbReference type="Gene3D" id="3.60.21.10">
    <property type="match status" value="1"/>
</dbReference>